<organism evidence="5 6">
    <name type="scientific">Candidatus Avoscillospira stercorigallinarum</name>
    <dbReference type="NCBI Taxonomy" id="2840708"/>
    <lineage>
        <taxon>Bacteria</taxon>
        <taxon>Bacillati</taxon>
        <taxon>Bacillota</taxon>
        <taxon>Clostridia</taxon>
        <taxon>Eubacteriales</taxon>
        <taxon>Oscillospiraceae</taxon>
        <taxon>Oscillospiraceae incertae sedis</taxon>
        <taxon>Candidatus Avoscillospira</taxon>
    </lineage>
</organism>
<proteinExistence type="inferred from homology"/>
<sequence length="422" mass="46288">MYQPLADELRPTELDEVYGQRHILGPGGLLRRIIESGSVPNMIFYGPSGVGKTTVANIIAKKTQRKLCRLNATTATSADIREIVAQLDTFLAPNGILLYLDEIQYFTKKQQQTLLEHIESGSITLIASTTENPYFYIYNAILSRSTVFEFKPIGPEDAAQAIERAIRYLAGKSGLTVETEEGAVQQMAQGCGGDLRKALNAVELLFSAGKAKDGVLTLGLEDAKAVSQKSSMRYDREGDQHFDVLSALMKSLRGSDPDAALHYLARLLEAGDLAGACRRILCSASEDIGMAYPQAVSIVKACVDNALQLGMPEARLPLAQACILLATAPKSNSVVLAIDAAMRDVRAGITGNLPRELQNVHADGTGFERDQGYRYPHDFPNHWVRQQYLPDELVGRTYYHYGDNKTEQAARKYWEAIQGGDN</sequence>
<dbReference type="Gene3D" id="1.10.8.60">
    <property type="match status" value="1"/>
</dbReference>
<reference evidence="5" key="2">
    <citation type="journal article" date="2021" name="PeerJ">
        <title>Extensive microbial diversity within the chicken gut microbiome revealed by metagenomics and culture.</title>
        <authorList>
            <person name="Gilroy R."/>
            <person name="Ravi A."/>
            <person name="Getino M."/>
            <person name="Pursley I."/>
            <person name="Horton D.L."/>
            <person name="Alikhan N.F."/>
            <person name="Baker D."/>
            <person name="Gharbi K."/>
            <person name="Hall N."/>
            <person name="Watson M."/>
            <person name="Adriaenssens E.M."/>
            <person name="Foster-Nyarko E."/>
            <person name="Jarju S."/>
            <person name="Secka A."/>
            <person name="Antonio M."/>
            <person name="Oren A."/>
            <person name="Chaudhuri R.R."/>
            <person name="La Ragione R."/>
            <person name="Hildebrand F."/>
            <person name="Pallen M.J."/>
        </authorList>
    </citation>
    <scope>NUCLEOTIDE SEQUENCE</scope>
    <source>
        <strain evidence="5">ChiSjej2B20-13462</strain>
    </source>
</reference>
<evidence type="ECO:0000256" key="2">
    <source>
        <dbReference type="ARBA" id="ARBA00022741"/>
    </source>
</evidence>
<dbReference type="Pfam" id="PF00004">
    <property type="entry name" value="AAA"/>
    <property type="match status" value="1"/>
</dbReference>
<comment type="caution">
    <text evidence="5">The sequence shown here is derived from an EMBL/GenBank/DDBJ whole genome shotgun (WGS) entry which is preliminary data.</text>
</comment>
<dbReference type="Gene3D" id="3.40.50.300">
    <property type="entry name" value="P-loop containing nucleotide triphosphate hydrolases"/>
    <property type="match status" value="1"/>
</dbReference>
<dbReference type="InterPro" id="IPR008921">
    <property type="entry name" value="DNA_pol3_clamp-load_cplx_C"/>
</dbReference>
<gene>
    <name evidence="5" type="ORF">IAA67_03835</name>
</gene>
<feature type="domain" description="AAA+ ATPase" evidence="4">
    <location>
        <begin position="38"/>
        <end position="154"/>
    </location>
</feature>
<dbReference type="GO" id="GO:0005524">
    <property type="term" value="F:ATP binding"/>
    <property type="evidence" value="ECO:0007669"/>
    <property type="project" value="UniProtKB-KW"/>
</dbReference>
<keyword evidence="2" id="KW-0547">Nucleotide-binding</keyword>
<dbReference type="Gene3D" id="1.20.272.10">
    <property type="match status" value="1"/>
</dbReference>
<dbReference type="SUPFAM" id="SSF48019">
    <property type="entry name" value="post-AAA+ oligomerization domain-like"/>
    <property type="match status" value="1"/>
</dbReference>
<dbReference type="Pfam" id="PF12002">
    <property type="entry name" value="MgsA_C"/>
    <property type="match status" value="1"/>
</dbReference>
<dbReference type="GO" id="GO:0003677">
    <property type="term" value="F:DNA binding"/>
    <property type="evidence" value="ECO:0007669"/>
    <property type="project" value="InterPro"/>
</dbReference>
<dbReference type="AlphaFoldDB" id="A0A9D0Z5M9"/>
<keyword evidence="3" id="KW-0067">ATP-binding</keyword>
<dbReference type="EMBL" id="DVFN01000057">
    <property type="protein sequence ID" value="HIQ69444.1"/>
    <property type="molecule type" value="Genomic_DNA"/>
</dbReference>
<dbReference type="GO" id="GO:0008047">
    <property type="term" value="F:enzyme activator activity"/>
    <property type="evidence" value="ECO:0007669"/>
    <property type="project" value="TreeGrafter"/>
</dbReference>
<dbReference type="GO" id="GO:0016887">
    <property type="term" value="F:ATP hydrolysis activity"/>
    <property type="evidence" value="ECO:0007669"/>
    <property type="project" value="InterPro"/>
</dbReference>
<evidence type="ECO:0000259" key="4">
    <source>
        <dbReference type="SMART" id="SM00382"/>
    </source>
</evidence>
<dbReference type="FunFam" id="1.20.272.10:FF:000001">
    <property type="entry name" value="Putative AAA family ATPase"/>
    <property type="match status" value="1"/>
</dbReference>
<dbReference type="InterPro" id="IPR051314">
    <property type="entry name" value="AAA_ATPase_RarA/MGS1/WRNIP1"/>
</dbReference>
<name>A0A9D0Z5M9_9FIRM</name>
<protein>
    <submittedName>
        <fullName evidence="5">Replication-associated recombination protein A</fullName>
    </submittedName>
</protein>
<dbReference type="SMART" id="SM00382">
    <property type="entry name" value="AAA"/>
    <property type="match status" value="1"/>
</dbReference>
<dbReference type="Pfam" id="PF16193">
    <property type="entry name" value="AAA_assoc_2"/>
    <property type="match status" value="1"/>
</dbReference>
<dbReference type="InterPro" id="IPR032423">
    <property type="entry name" value="AAA_assoc_2"/>
</dbReference>
<dbReference type="CDD" id="cd18139">
    <property type="entry name" value="HLD_clamp_RarA"/>
    <property type="match status" value="1"/>
</dbReference>
<evidence type="ECO:0000256" key="3">
    <source>
        <dbReference type="ARBA" id="ARBA00022840"/>
    </source>
</evidence>
<dbReference type="GO" id="GO:0017116">
    <property type="term" value="F:single-stranded DNA helicase activity"/>
    <property type="evidence" value="ECO:0007669"/>
    <property type="project" value="TreeGrafter"/>
</dbReference>
<dbReference type="SUPFAM" id="SSF52540">
    <property type="entry name" value="P-loop containing nucleoside triphosphate hydrolases"/>
    <property type="match status" value="1"/>
</dbReference>
<dbReference type="Gene3D" id="1.10.3710.10">
    <property type="entry name" value="DNA polymerase III clamp loader subunits, C-terminal domain"/>
    <property type="match status" value="1"/>
</dbReference>
<dbReference type="InterPro" id="IPR003593">
    <property type="entry name" value="AAA+_ATPase"/>
</dbReference>
<accession>A0A9D0Z5M9</accession>
<evidence type="ECO:0000313" key="5">
    <source>
        <dbReference type="EMBL" id="HIQ69444.1"/>
    </source>
</evidence>
<evidence type="ECO:0000313" key="6">
    <source>
        <dbReference type="Proteomes" id="UP000886874"/>
    </source>
</evidence>
<dbReference type="InterPro" id="IPR027417">
    <property type="entry name" value="P-loop_NTPase"/>
</dbReference>
<dbReference type="GO" id="GO:0006261">
    <property type="term" value="P:DNA-templated DNA replication"/>
    <property type="evidence" value="ECO:0007669"/>
    <property type="project" value="TreeGrafter"/>
</dbReference>
<dbReference type="Proteomes" id="UP000886874">
    <property type="component" value="Unassembled WGS sequence"/>
</dbReference>
<dbReference type="PANTHER" id="PTHR13779">
    <property type="entry name" value="WERNER HELICASE-INTERACTING PROTEIN 1 FAMILY MEMBER"/>
    <property type="match status" value="1"/>
</dbReference>
<dbReference type="PANTHER" id="PTHR13779:SF7">
    <property type="entry name" value="ATPASE WRNIP1"/>
    <property type="match status" value="1"/>
</dbReference>
<comment type="similarity">
    <text evidence="1">Belongs to the AAA ATPase family. RarA/MGS1/WRNIP1 subfamily.</text>
</comment>
<dbReference type="CDD" id="cd00009">
    <property type="entry name" value="AAA"/>
    <property type="match status" value="1"/>
</dbReference>
<dbReference type="GO" id="GO:0000731">
    <property type="term" value="P:DNA synthesis involved in DNA repair"/>
    <property type="evidence" value="ECO:0007669"/>
    <property type="project" value="TreeGrafter"/>
</dbReference>
<reference evidence="5" key="1">
    <citation type="submission" date="2020-10" db="EMBL/GenBank/DDBJ databases">
        <authorList>
            <person name="Gilroy R."/>
        </authorList>
    </citation>
    <scope>NUCLEOTIDE SEQUENCE</scope>
    <source>
        <strain evidence="5">ChiSjej2B20-13462</strain>
    </source>
</reference>
<evidence type="ECO:0000256" key="1">
    <source>
        <dbReference type="ARBA" id="ARBA00008959"/>
    </source>
</evidence>
<dbReference type="InterPro" id="IPR021886">
    <property type="entry name" value="MgsA_C"/>
</dbReference>
<dbReference type="InterPro" id="IPR003959">
    <property type="entry name" value="ATPase_AAA_core"/>
</dbReference>